<reference evidence="1" key="1">
    <citation type="submission" date="2018-05" db="EMBL/GenBank/DDBJ databases">
        <authorList>
            <person name="Lanie J.A."/>
            <person name="Ng W.-L."/>
            <person name="Kazmierczak K.M."/>
            <person name="Andrzejewski T.M."/>
            <person name="Davidsen T.M."/>
            <person name="Wayne K.J."/>
            <person name="Tettelin H."/>
            <person name="Glass J.I."/>
            <person name="Rusch D."/>
            <person name="Podicherti R."/>
            <person name="Tsui H.-C.T."/>
            <person name="Winkler M.E."/>
        </authorList>
    </citation>
    <scope>NUCLEOTIDE SEQUENCE</scope>
</reference>
<feature type="non-terminal residue" evidence="1">
    <location>
        <position position="1"/>
    </location>
</feature>
<protein>
    <submittedName>
        <fullName evidence="1">Uncharacterized protein</fullName>
    </submittedName>
</protein>
<name>A0A381TBQ6_9ZZZZ</name>
<gene>
    <name evidence="1" type="ORF">METZ01_LOCUS64177</name>
</gene>
<evidence type="ECO:0000313" key="1">
    <source>
        <dbReference type="EMBL" id="SVA11323.1"/>
    </source>
</evidence>
<dbReference type="EMBL" id="UINC01004042">
    <property type="protein sequence ID" value="SVA11323.1"/>
    <property type="molecule type" value="Genomic_DNA"/>
</dbReference>
<accession>A0A381TBQ6</accession>
<organism evidence="1">
    <name type="scientific">marine metagenome</name>
    <dbReference type="NCBI Taxonomy" id="408172"/>
    <lineage>
        <taxon>unclassified sequences</taxon>
        <taxon>metagenomes</taxon>
        <taxon>ecological metagenomes</taxon>
    </lineage>
</organism>
<proteinExistence type="predicted"/>
<sequence length="23" mass="2587">VDANGSIDLKYNFLAINSSIFRE</sequence>
<dbReference type="AlphaFoldDB" id="A0A381TBQ6"/>